<evidence type="ECO:0000313" key="2">
    <source>
        <dbReference type="Proteomes" id="UP000323257"/>
    </source>
</evidence>
<dbReference type="AlphaFoldDB" id="A0A5S5BUR0"/>
<evidence type="ECO:0000313" key="1">
    <source>
        <dbReference type="EMBL" id="TYP70704.1"/>
    </source>
</evidence>
<comment type="caution">
    <text evidence="1">The sequence shown here is derived from an EMBL/GenBank/DDBJ whole genome shotgun (WGS) entry which is preliminary data.</text>
</comment>
<dbReference type="OrthoDB" id="2620714at2"/>
<dbReference type="Proteomes" id="UP000323257">
    <property type="component" value="Unassembled WGS sequence"/>
</dbReference>
<proteinExistence type="predicted"/>
<reference evidence="1 2" key="1">
    <citation type="submission" date="2019-07" db="EMBL/GenBank/DDBJ databases">
        <title>Genomic Encyclopedia of Type Strains, Phase III (KMG-III): the genomes of soil and plant-associated and newly described type strains.</title>
        <authorList>
            <person name="Whitman W."/>
        </authorList>
    </citation>
    <scope>NUCLEOTIDE SEQUENCE [LARGE SCALE GENOMIC DNA]</scope>
    <source>
        <strain evidence="1 2">BL24</strain>
    </source>
</reference>
<dbReference type="EMBL" id="VNHS01000011">
    <property type="protein sequence ID" value="TYP70704.1"/>
    <property type="molecule type" value="Genomic_DNA"/>
</dbReference>
<organism evidence="1 2">
    <name type="scientific">Paenibacillus methanolicus</name>
    <dbReference type="NCBI Taxonomy" id="582686"/>
    <lineage>
        <taxon>Bacteria</taxon>
        <taxon>Bacillati</taxon>
        <taxon>Bacillota</taxon>
        <taxon>Bacilli</taxon>
        <taxon>Bacillales</taxon>
        <taxon>Paenibacillaceae</taxon>
        <taxon>Paenibacillus</taxon>
    </lineage>
</organism>
<protein>
    <submittedName>
        <fullName evidence="1">Uncharacterized protein</fullName>
    </submittedName>
</protein>
<accession>A0A5S5BUR0</accession>
<name>A0A5S5BUR0_9BACL</name>
<gene>
    <name evidence="1" type="ORF">BCM02_111210</name>
</gene>
<keyword evidence="2" id="KW-1185">Reference proteome</keyword>
<sequence length="128" mass="14126">MSSRLKVKNVNMSMGAKSKRARVSDCCGHGHKDNAVAGIQEAGRELSNFFDKLQMEANAARLVRAIRCRSKRVIEDLLGPDCQVVCFFRQGRYSCVRIACVFGSCCDVRITFDICVSNGPCGPNLTFN</sequence>
<dbReference type="RefSeq" id="WP_148932255.1">
    <property type="nucleotide sequence ID" value="NZ_VNHS01000011.1"/>
</dbReference>